<feature type="transmembrane region" description="Helical" evidence="8">
    <location>
        <begin position="312"/>
        <end position="333"/>
    </location>
</feature>
<comment type="subcellular location">
    <subcellularLocation>
        <location evidence="1">Cell membrane</location>
        <topology evidence="1">Multi-pass membrane protein</topology>
    </subcellularLocation>
</comment>
<feature type="transmembrane region" description="Helical" evidence="8">
    <location>
        <begin position="142"/>
        <end position="165"/>
    </location>
</feature>
<gene>
    <name evidence="10" type="ORF">GH741_13550</name>
</gene>
<feature type="transmembrane region" description="Helical" evidence="8">
    <location>
        <begin position="21"/>
        <end position="39"/>
    </location>
</feature>
<evidence type="ECO:0000313" key="11">
    <source>
        <dbReference type="Proteomes" id="UP000799092"/>
    </source>
</evidence>
<keyword evidence="11" id="KW-1185">Reference proteome</keyword>
<evidence type="ECO:0000256" key="7">
    <source>
        <dbReference type="ARBA" id="ARBA00023136"/>
    </source>
</evidence>
<evidence type="ECO:0000256" key="8">
    <source>
        <dbReference type="SAM" id="Phobius"/>
    </source>
</evidence>
<dbReference type="InterPro" id="IPR047817">
    <property type="entry name" value="ABC2_TM_bact-type"/>
</dbReference>
<dbReference type="PROSITE" id="PS51012">
    <property type="entry name" value="ABC_TM2"/>
    <property type="match status" value="1"/>
</dbReference>
<evidence type="ECO:0000256" key="2">
    <source>
        <dbReference type="ARBA" id="ARBA00007783"/>
    </source>
</evidence>
<dbReference type="GO" id="GO:0140359">
    <property type="term" value="F:ABC-type transporter activity"/>
    <property type="evidence" value="ECO:0007669"/>
    <property type="project" value="InterPro"/>
</dbReference>
<dbReference type="GO" id="GO:0005886">
    <property type="term" value="C:plasma membrane"/>
    <property type="evidence" value="ECO:0007669"/>
    <property type="project" value="UniProtKB-SubCell"/>
</dbReference>
<keyword evidence="5 8" id="KW-0812">Transmembrane</keyword>
<evidence type="ECO:0000256" key="1">
    <source>
        <dbReference type="ARBA" id="ARBA00004651"/>
    </source>
</evidence>
<dbReference type="Pfam" id="PF12698">
    <property type="entry name" value="ABC2_membrane_3"/>
    <property type="match status" value="1"/>
</dbReference>
<comment type="similarity">
    <text evidence="2">Belongs to the ABC-2 integral membrane protein family.</text>
</comment>
<accession>A0A6A8DL33</accession>
<dbReference type="EMBL" id="WJNG01000011">
    <property type="protein sequence ID" value="MRH43697.1"/>
    <property type="molecule type" value="Genomic_DNA"/>
</dbReference>
<comment type="caution">
    <text evidence="10">The sequence shown here is derived from an EMBL/GenBank/DDBJ whole genome shotgun (WGS) entry which is preliminary data.</text>
</comment>
<keyword evidence="4" id="KW-1003">Cell membrane</keyword>
<dbReference type="Proteomes" id="UP000799092">
    <property type="component" value="Unassembled WGS sequence"/>
</dbReference>
<feature type="domain" description="ABC transmembrane type-2" evidence="9">
    <location>
        <begin position="107"/>
        <end position="333"/>
    </location>
</feature>
<organism evidence="10 11">
    <name type="scientific">Aquibacillus halophilus</name>
    <dbReference type="NCBI Taxonomy" id="930132"/>
    <lineage>
        <taxon>Bacteria</taxon>
        <taxon>Bacillati</taxon>
        <taxon>Bacillota</taxon>
        <taxon>Bacilli</taxon>
        <taxon>Bacillales</taxon>
        <taxon>Bacillaceae</taxon>
        <taxon>Aquibacillus</taxon>
    </lineage>
</organism>
<feature type="transmembrane region" description="Helical" evidence="8">
    <location>
        <begin position="186"/>
        <end position="214"/>
    </location>
</feature>
<dbReference type="InterPro" id="IPR051449">
    <property type="entry name" value="ABC-2_transporter_component"/>
</dbReference>
<evidence type="ECO:0000313" key="10">
    <source>
        <dbReference type="EMBL" id="MRH43697.1"/>
    </source>
</evidence>
<keyword evidence="3" id="KW-0813">Transport</keyword>
<evidence type="ECO:0000259" key="9">
    <source>
        <dbReference type="PROSITE" id="PS51012"/>
    </source>
</evidence>
<feature type="transmembrane region" description="Helical" evidence="8">
    <location>
        <begin position="220"/>
        <end position="243"/>
    </location>
</feature>
<dbReference type="RefSeq" id="WP_153737320.1">
    <property type="nucleotide sequence ID" value="NZ_WJNG01000011.1"/>
</dbReference>
<proteinExistence type="inferred from homology"/>
<keyword evidence="6 8" id="KW-1133">Transmembrane helix</keyword>
<keyword evidence="7 8" id="KW-0472">Membrane</keyword>
<dbReference type="InterPro" id="IPR013525">
    <property type="entry name" value="ABC2_TM"/>
</dbReference>
<protein>
    <submittedName>
        <fullName evidence="10">ABC transporter permease subunit</fullName>
    </submittedName>
</protein>
<sequence>MKVGAIVTRIIRQMVRDKRSLALLLFAPLLILTLTWLVLDQESSDLKIATIDVPDSIITTLNDQQINVIDIDKPKSALKNSEIDAIIETAGNSLRITIDDSEPTNSQAIMMKIQQALVSKANVQQVEINHLYGLELSTTFDYVGPVLIGYFAFFFVFLVGGISFLREKSQGTMERLFATPIKSWEIVAGYIIGFGLFAIIQSFIVVLFAVYALGVPLEGSFWNVVLITLLLALAALTLGTLLSTFAKNEFQMMQFIPVVVVPQAFFSGLFNLENAPLWVEWIGNFMPMYYGAEALKEIMIKGNSIDAVVLEIAALIGFSLVFFVLNLGTLAGYRK</sequence>
<dbReference type="PANTHER" id="PTHR30294:SF38">
    <property type="entry name" value="TRANSPORT PERMEASE PROTEIN"/>
    <property type="match status" value="1"/>
</dbReference>
<evidence type="ECO:0000256" key="3">
    <source>
        <dbReference type="ARBA" id="ARBA00022448"/>
    </source>
</evidence>
<evidence type="ECO:0000256" key="4">
    <source>
        <dbReference type="ARBA" id="ARBA00022475"/>
    </source>
</evidence>
<dbReference type="AlphaFoldDB" id="A0A6A8DL33"/>
<dbReference type="OrthoDB" id="9776218at2"/>
<evidence type="ECO:0000256" key="6">
    <source>
        <dbReference type="ARBA" id="ARBA00022989"/>
    </source>
</evidence>
<name>A0A6A8DL33_9BACI</name>
<evidence type="ECO:0000256" key="5">
    <source>
        <dbReference type="ARBA" id="ARBA00022692"/>
    </source>
</evidence>
<reference evidence="10" key="1">
    <citation type="submission" date="2019-11" db="EMBL/GenBank/DDBJ databases">
        <authorList>
            <person name="Li J."/>
        </authorList>
    </citation>
    <scope>NUCLEOTIDE SEQUENCE</scope>
    <source>
        <strain evidence="10">B6B</strain>
    </source>
</reference>
<dbReference type="PANTHER" id="PTHR30294">
    <property type="entry name" value="MEMBRANE COMPONENT OF ABC TRANSPORTER YHHJ-RELATED"/>
    <property type="match status" value="1"/>
</dbReference>